<dbReference type="EMBL" id="CAJNOQ010033968">
    <property type="protein sequence ID" value="CAF1592584.1"/>
    <property type="molecule type" value="Genomic_DNA"/>
</dbReference>
<reference evidence="2" key="1">
    <citation type="submission" date="2021-02" db="EMBL/GenBank/DDBJ databases">
        <authorList>
            <person name="Nowell W R."/>
        </authorList>
    </citation>
    <scope>NUCLEOTIDE SEQUENCE</scope>
</reference>
<dbReference type="GO" id="GO:0003723">
    <property type="term" value="F:RNA binding"/>
    <property type="evidence" value="ECO:0007669"/>
    <property type="project" value="InterPro"/>
</dbReference>
<dbReference type="PROSITE" id="PS50882">
    <property type="entry name" value="YTH"/>
    <property type="match status" value="1"/>
</dbReference>
<accession>A0A816A895</accession>
<evidence type="ECO:0000259" key="1">
    <source>
        <dbReference type="PROSITE" id="PS50882"/>
    </source>
</evidence>
<protein>
    <recommendedName>
        <fullName evidence="1">YTH domain-containing protein</fullName>
    </recommendedName>
</protein>
<evidence type="ECO:0000313" key="4">
    <source>
        <dbReference type="Proteomes" id="UP000663829"/>
    </source>
</evidence>
<dbReference type="InterPro" id="IPR007275">
    <property type="entry name" value="YTH_domain"/>
</dbReference>
<dbReference type="Gene3D" id="2.10.25.10">
    <property type="entry name" value="Laminin"/>
    <property type="match status" value="1"/>
</dbReference>
<dbReference type="Proteomes" id="UP000663829">
    <property type="component" value="Unassembled WGS sequence"/>
</dbReference>
<dbReference type="OrthoDB" id="6229058at2759"/>
<dbReference type="AlphaFoldDB" id="A0A816A895"/>
<keyword evidence="4" id="KW-1185">Reference proteome</keyword>
<evidence type="ECO:0000313" key="2">
    <source>
        <dbReference type="EMBL" id="CAF1592584.1"/>
    </source>
</evidence>
<dbReference type="EMBL" id="CAJOBC010100164">
    <property type="protein sequence ID" value="CAF4465484.1"/>
    <property type="molecule type" value="Genomic_DNA"/>
</dbReference>
<sequence length="204" mass="24417">MGEHIREMMTHKHHKDYFVTTNSWEDCTKPKTLIEQNWFVDLRGEHPNPCYKHPHGEQCTVNFDHNQYFEGIRRSQINHTCPCENDKFKYVSNLQTCVDRDECFEYKNICNATTMIEPIGHQQNIVCRNTFGSYVCECEFGYEKMIIEENNQTFVECLPDKMFWSSLSDLNDPFNDEFRQTSYAHHQHVYFIFVFHLVLTSEFL</sequence>
<dbReference type="Proteomes" id="UP000681722">
    <property type="component" value="Unassembled WGS sequence"/>
</dbReference>
<evidence type="ECO:0000313" key="3">
    <source>
        <dbReference type="EMBL" id="CAF4465484.1"/>
    </source>
</evidence>
<name>A0A816A895_9BILA</name>
<comment type="caution">
    <text evidence="2">The sequence shown here is derived from an EMBL/GenBank/DDBJ whole genome shotgun (WGS) entry which is preliminary data.</text>
</comment>
<gene>
    <name evidence="2" type="ORF">GPM918_LOCUS41868</name>
    <name evidence="3" type="ORF">SRO942_LOCUS42994</name>
</gene>
<proteinExistence type="predicted"/>
<feature type="domain" description="YTH" evidence="1">
    <location>
        <begin position="142"/>
        <end position="204"/>
    </location>
</feature>
<organism evidence="2 4">
    <name type="scientific">Didymodactylos carnosus</name>
    <dbReference type="NCBI Taxonomy" id="1234261"/>
    <lineage>
        <taxon>Eukaryota</taxon>
        <taxon>Metazoa</taxon>
        <taxon>Spiralia</taxon>
        <taxon>Gnathifera</taxon>
        <taxon>Rotifera</taxon>
        <taxon>Eurotatoria</taxon>
        <taxon>Bdelloidea</taxon>
        <taxon>Philodinida</taxon>
        <taxon>Philodinidae</taxon>
        <taxon>Didymodactylos</taxon>
    </lineage>
</organism>